<dbReference type="PROSITE" id="PS51886">
    <property type="entry name" value="TLDC"/>
    <property type="match status" value="1"/>
</dbReference>
<keyword evidence="3" id="KW-1185">Reference proteome</keyword>
<dbReference type="SMART" id="SM00584">
    <property type="entry name" value="TLDc"/>
    <property type="match status" value="1"/>
</dbReference>
<evidence type="ECO:0000313" key="2">
    <source>
        <dbReference type="EMBL" id="GAX14249.1"/>
    </source>
</evidence>
<dbReference type="InParanoid" id="A0A1Z5JJS7"/>
<comment type="caution">
    <text evidence="2">The sequence shown here is derived from an EMBL/GenBank/DDBJ whole genome shotgun (WGS) entry which is preliminary data.</text>
</comment>
<dbReference type="AlphaFoldDB" id="A0A1Z5JJS7"/>
<dbReference type="EMBL" id="BDSP01000078">
    <property type="protein sequence ID" value="GAX14249.1"/>
    <property type="molecule type" value="Genomic_DNA"/>
</dbReference>
<dbReference type="InterPro" id="IPR006571">
    <property type="entry name" value="TLDc_dom"/>
</dbReference>
<dbReference type="Pfam" id="PF07534">
    <property type="entry name" value="TLD"/>
    <property type="match status" value="1"/>
</dbReference>
<dbReference type="PANTHER" id="PTHR23354">
    <property type="entry name" value="NUCLEOLAR PROTEIN 7/ESTROGEN RECEPTOR COACTIVATOR-RELATED"/>
    <property type="match status" value="1"/>
</dbReference>
<protein>
    <recommendedName>
        <fullName evidence="1">TLDc domain-containing protein</fullName>
    </recommendedName>
</protein>
<name>A0A1Z5JJS7_FISSO</name>
<evidence type="ECO:0000259" key="1">
    <source>
        <dbReference type="PROSITE" id="PS51886"/>
    </source>
</evidence>
<organism evidence="2 3">
    <name type="scientific">Fistulifera solaris</name>
    <name type="common">Oleaginous diatom</name>
    <dbReference type="NCBI Taxonomy" id="1519565"/>
    <lineage>
        <taxon>Eukaryota</taxon>
        <taxon>Sar</taxon>
        <taxon>Stramenopiles</taxon>
        <taxon>Ochrophyta</taxon>
        <taxon>Bacillariophyta</taxon>
        <taxon>Bacillariophyceae</taxon>
        <taxon>Bacillariophycidae</taxon>
        <taxon>Naviculales</taxon>
        <taxon>Naviculaceae</taxon>
        <taxon>Fistulifera</taxon>
    </lineage>
</organism>
<dbReference type="OrthoDB" id="49001at2759"/>
<accession>A0A1Z5JJS7</accession>
<evidence type="ECO:0000313" key="3">
    <source>
        <dbReference type="Proteomes" id="UP000198406"/>
    </source>
</evidence>
<feature type="domain" description="TLDc" evidence="1">
    <location>
        <begin position="246"/>
        <end position="459"/>
    </location>
</feature>
<dbReference type="Proteomes" id="UP000198406">
    <property type="component" value="Unassembled WGS sequence"/>
</dbReference>
<reference evidence="2 3" key="1">
    <citation type="journal article" date="2015" name="Plant Cell">
        <title>Oil accumulation by the oleaginous diatom Fistulifera solaris as revealed by the genome and transcriptome.</title>
        <authorList>
            <person name="Tanaka T."/>
            <person name="Maeda Y."/>
            <person name="Veluchamy A."/>
            <person name="Tanaka M."/>
            <person name="Abida H."/>
            <person name="Marechal E."/>
            <person name="Bowler C."/>
            <person name="Muto M."/>
            <person name="Sunaga Y."/>
            <person name="Tanaka M."/>
            <person name="Yoshino T."/>
            <person name="Taniguchi T."/>
            <person name="Fukuda Y."/>
            <person name="Nemoto M."/>
            <person name="Matsumoto M."/>
            <person name="Wong P.S."/>
            <person name="Aburatani S."/>
            <person name="Fujibuchi W."/>
        </authorList>
    </citation>
    <scope>NUCLEOTIDE SEQUENCE [LARGE SCALE GENOMIC DNA]</scope>
    <source>
        <strain evidence="2 3">JPCC DA0580</strain>
    </source>
</reference>
<gene>
    <name evidence="2" type="ORF">FisN_1Hh443</name>
</gene>
<sequence>MISLRESLLDRYPLRDHELDRLLEVFAVYEQCDQLSTPHLLSCLVKEEFTTLVVSVETEILPELSQIFQQEYANAAVVGISEHEQPDLYARAKFMETAITLMGRGSAQTLVTRLYRAFGDDCSPSRIADFILRLAKAALLLHFRSLWSREINESRLRETMAESLSSFSSSNDERDSYLSLTQINAWLEGQAKHAVHLLSTVFHYALLGATLVGTNLQNDSFTNPRYKSLLFNWITSCERQSDSLNDLSGFWKHPLDPIPFHLSLMGLGGPWFQKDQRLYNSDEDGLAFSSFSHALVSFMGPTLVLIRTTESEVLGFYTELPWKKGPKWYTTSSDEASSLTAVEGSTLLFRIQPSWTCYNMKREDATSGSSLQQTCYTSSRCYHQFLSTPVSYRRGHGPLEGLAIGGLAADTPRLHLRPSLEGCYAGCLDTTFESGQLLRKERGVDAIFDVDALEVWGIRSETFFDDLAAGTLIASTRESTRLHIAKVDKRQFVDDFATGMVISELYRHRDQSWGRADFIVDDAK</sequence>
<proteinExistence type="predicted"/>